<gene>
    <name evidence="2" type="ORF">AAF712_000363</name>
</gene>
<dbReference type="Pfam" id="PF01823">
    <property type="entry name" value="MACPF"/>
    <property type="match status" value="1"/>
</dbReference>
<protein>
    <recommendedName>
        <fullName evidence="1">MACPF domain-containing protein</fullName>
    </recommendedName>
</protein>
<accession>A0ABR3AF98</accession>
<evidence type="ECO:0000259" key="1">
    <source>
        <dbReference type="PROSITE" id="PS51412"/>
    </source>
</evidence>
<dbReference type="InterPro" id="IPR020864">
    <property type="entry name" value="MACPF"/>
</dbReference>
<dbReference type="Proteomes" id="UP001437256">
    <property type="component" value="Unassembled WGS sequence"/>
</dbReference>
<organism evidence="2 3">
    <name type="scientific">Marasmius tenuissimus</name>
    <dbReference type="NCBI Taxonomy" id="585030"/>
    <lineage>
        <taxon>Eukaryota</taxon>
        <taxon>Fungi</taxon>
        <taxon>Dikarya</taxon>
        <taxon>Basidiomycota</taxon>
        <taxon>Agaricomycotina</taxon>
        <taxon>Agaricomycetes</taxon>
        <taxon>Agaricomycetidae</taxon>
        <taxon>Agaricales</taxon>
        <taxon>Marasmiineae</taxon>
        <taxon>Marasmiaceae</taxon>
        <taxon>Marasmius</taxon>
    </lineage>
</organism>
<name>A0ABR3AF98_9AGAR</name>
<dbReference type="PROSITE" id="PS51412">
    <property type="entry name" value="MACPF_2"/>
    <property type="match status" value="1"/>
</dbReference>
<keyword evidence="3" id="KW-1185">Reference proteome</keyword>
<sequence>MAEFPAISFLGQGLNMAIPLLTTKDVRSAMTARPILQINEEDLRPINIGEHLSFGVRTVSLIGSRGKQDGQTYMVPREFTVSQNLSQVETFITFPTGDEAIAKFNSDPAFMSRLIPAAASGNSLLKTLETRFIRSDNQYAFYSLRQPRYSATILSNLNLPFDSETLQQVAIRDLPPFSTENQSVVAQYRRFFQRFGSHVITGVEFGSGYQFIVSADRTQQGVNDAWVEDVKADWGGIPSGGQFDKNIKDSSQYQEYKRLQQRIEMINGGDDALAKAVATNPTYQTFQEWKGSVGHSQPINFSLGDVWTLMKNSNNIEVARAANDIQAAYEWIAHRRKL</sequence>
<reference evidence="2 3" key="1">
    <citation type="submission" date="2024-05" db="EMBL/GenBank/DDBJ databases">
        <title>A draft genome resource for the thread blight pathogen Marasmius tenuissimus strain MS-2.</title>
        <authorList>
            <person name="Yulfo-Soto G.E."/>
            <person name="Baruah I.K."/>
            <person name="Amoako-Attah I."/>
            <person name="Bukari Y."/>
            <person name="Meinhardt L.W."/>
            <person name="Bailey B.A."/>
            <person name="Cohen S.P."/>
        </authorList>
    </citation>
    <scope>NUCLEOTIDE SEQUENCE [LARGE SCALE GENOMIC DNA]</scope>
    <source>
        <strain evidence="2 3">MS-2</strain>
    </source>
</reference>
<evidence type="ECO:0000313" key="2">
    <source>
        <dbReference type="EMBL" id="KAL0072600.1"/>
    </source>
</evidence>
<feature type="domain" description="MACPF" evidence="1">
    <location>
        <begin position="1"/>
        <end position="338"/>
    </location>
</feature>
<dbReference type="EMBL" id="JBBXMP010000001">
    <property type="protein sequence ID" value="KAL0072600.1"/>
    <property type="molecule type" value="Genomic_DNA"/>
</dbReference>
<comment type="caution">
    <text evidence="2">The sequence shown here is derived from an EMBL/GenBank/DDBJ whole genome shotgun (WGS) entry which is preliminary data.</text>
</comment>
<proteinExistence type="predicted"/>
<evidence type="ECO:0000313" key="3">
    <source>
        <dbReference type="Proteomes" id="UP001437256"/>
    </source>
</evidence>